<dbReference type="Gene3D" id="3.40.50.300">
    <property type="entry name" value="P-loop containing nucleotide triphosphate hydrolases"/>
    <property type="match status" value="3"/>
</dbReference>
<dbReference type="Gene3D" id="3.80.10.10">
    <property type="entry name" value="Ribonuclease Inhibitor"/>
    <property type="match status" value="1"/>
</dbReference>
<dbReference type="Proteomes" id="UP000087766">
    <property type="component" value="Chromosome 9"/>
</dbReference>
<feature type="domain" description="TIR" evidence="4">
    <location>
        <begin position="978"/>
        <end position="1147"/>
    </location>
</feature>
<dbReference type="PANTHER" id="PTHR11017">
    <property type="entry name" value="LEUCINE-RICH REPEAT-CONTAINING PROTEIN"/>
    <property type="match status" value="1"/>
</dbReference>
<dbReference type="Pfam" id="PF00931">
    <property type="entry name" value="NB-ARC"/>
    <property type="match status" value="2"/>
</dbReference>
<dbReference type="PRINTS" id="PR00364">
    <property type="entry name" value="DISEASERSIST"/>
</dbReference>
<dbReference type="InterPro" id="IPR027417">
    <property type="entry name" value="P-loop_NTPase"/>
</dbReference>
<dbReference type="InterPro" id="IPR044974">
    <property type="entry name" value="Disease_R_plants"/>
</dbReference>
<dbReference type="PANTHER" id="PTHR11017:SF560">
    <property type="entry name" value="RESISTANCE PROTEIN (TIR-NBS-LRR CLASS), PUTATIVE-RELATED"/>
    <property type="match status" value="1"/>
</dbReference>
<evidence type="ECO:0000313" key="6">
    <source>
        <dbReference type="RefSeq" id="XP_014515520.2"/>
    </source>
</evidence>
<sequence>MKGMILCIVYLSKPEIKPTECLTGVLDANYTKRTLQIHRQETVISFNDEDWQEIISHLAGGDMVEIFVAFGHDLVVKKTIVYLIYTEMDEAEQVKKIVQGVLAALDNTSLSITQFPVGLESRVKEVIMFIINQSSKACKIGIWGMGGSGKTTTAKSIYNQIRRTYDYRSFIENIRQVCEQDSKGYIHFQEQLLLDVLKSEVKVHSTAAGTTLIEERLRGKSTLVVLDDVTKLEQVHALCGNRKWIGSGSVFIVTSRDKRLLHLLEVDYIYKVEEMNESESLELFSWHAFREVTPTHDFIELSRNVVSYCGGLPLALEVLGSYLHKRTKQEWRSVLSKLRIIPNDQVQKKLRISFDGLEDQMERDIFLDICCFFIGKERGYVTEILNACGLHADIGITVLIERSLVKVEENNKLGMHDLVRDMGREIIRHSSPKDPGKRSRLWFHEDVLDVLTNNTGTEAIEGLAFKSHGTGRDSFEANAFKEMKRLKLLKLHSVQLTGSFGHLSKQLRWICWQGFPLKYIPVNFHLGSVVAINLKHSHLKLVWKESQLLEWLKILNLSHSKNLTITPDFSKLPNLEKLILKDCPRLYKLHQSIGDLCKLLLLNLKDCTSLSNLPRRTYKLKSVKTLILSGCLKMDKLDEDIVQMESLTTLVAENIAVKQIPFSIVRSKSIGYISLCGHKGLSRNVFPSIIWSWMSPKINPLSGIYPCWSMSSSLTSIDVQSNNLGDLASTLTSLSKLRSVLLHCDTEFQLSKELRRILDDVYDVSSIKLEIRSNESQITNQSLRPYLIGIGRYHEVFNTLNKSISEGFTTNDCDVFLPGDNYPLWLTHTGEGHSVLFRVPEDRNCLMTGMFLCVVYSSPLERVAKECLLSVLIVNYTKCTIQIYKRDTVISFNEEDWKDIISQLGFGDHVEIVVTFGHELIVMKMAIYLLYTESTDMPINPSLEPKENALLIFLKRIMEFASSSSSSSSSFLKSEPHFIYDVFINFGGEDIGRRFLSHLHYALLQAQVKIFISEENGQEGTKMEEHLRAIAASKIAIIVFSKTYAESTCCLLELEEIIECLKTFGQIVLPVFYEIDPLDVRDQTNDFGKALGQTANKSYSGEELEHALSRWSRALAIASGITGWDLRNFRHDAEFVEVIVNRVQTLLDYKDLVITQFPVGLEFHVEKVIECIENHSTKVCMIGIWEMVGSGKTTIAKAIYNRIYHLFIGKSFVENLRKVWEPVDRWHLRLQEEFLYDVLKSKFRLQTTWMGRIMIEKELSRKKLLIVLDWFGKGTAIIITTRDVHLLNRLKLNYVYRMSDMKENESLGCHGFSEAKPRKDLNKLVRNIVVYCGGLPLALIFGRLVLSVQRSSLTLFHYCFLFQHFITSSIPSMELASSTFKPQMCDVLINFTGEDIRRKFISHLDSALSAVRLTTFLHEETAVNGMHIQQPILNMCRATIVVFTKTYSQSAWCLHELQQIIKWHETYSRHVLPVYYEIQPSDVRLQKGDFGKSFKATAQQTFSGEQLEHGMLKWSHALTKAANFFGWDESNYRSDAELVDIIVKSVLILPVLSATKFPVRLQSHVKDMIQVIKNKSTEVCIIGICGEEGSGKTTLAKAVYHQVHSTFTYKSFIEDIAQVSQTRGLVGLQEQLLSDILKTKIKLHSIQMGISMIRERLSGKRMLIVLDGTNEYDPIGLWNSHVWFGKGTVMIVTTREEGLLRIPEVDSVLLIELLNANESLELLSWHAFREAKPREEYNDLAKRVVACCGGLPLTLEVIGSSLFERPKEEWKSILLELEKIPKHDVHQKLKISFQGLRNEMEKNLFLDVCYFFVGKGRTYVTQILNGCGVDADSGIRNLIEGSLIQVKRNNKLGMQPLLQKMGKEIVLEILERTLQNNPQLRFRLDENYVVSDNTLFSSQQTKVIQILPSKLFLTRTDLLEPCRAKVSDTSRIFELVEHSNSDEYLSKKLRWISLQGFPSKYLPNDFYLHDSIAIDLKHSSLRFVWKQPQVLPWLKVLNLSHSKYLRKTPEFLISVKNKYFYTYKLP</sequence>
<dbReference type="Pfam" id="PF01582">
    <property type="entry name" value="TIR"/>
    <property type="match status" value="2"/>
</dbReference>
<keyword evidence="3" id="KW-0520">NAD</keyword>
<dbReference type="InterPro" id="IPR058192">
    <property type="entry name" value="WHD_ROQ1-like"/>
</dbReference>
<evidence type="ECO:0000259" key="4">
    <source>
        <dbReference type="PROSITE" id="PS50104"/>
    </source>
</evidence>
<dbReference type="InterPro" id="IPR035897">
    <property type="entry name" value="Toll_tir_struct_dom_sf"/>
</dbReference>
<reference evidence="6" key="2">
    <citation type="submission" date="2025-08" db="UniProtKB">
        <authorList>
            <consortium name="RefSeq"/>
        </authorList>
    </citation>
    <scope>IDENTIFICATION</scope>
    <source>
        <tissue evidence="6">Leaf</tissue>
    </source>
</reference>
<dbReference type="InterPro" id="IPR002182">
    <property type="entry name" value="NB-ARC"/>
</dbReference>
<dbReference type="FunFam" id="3.40.50.10140:FF:000007">
    <property type="entry name" value="Disease resistance protein (TIR-NBS-LRR class)"/>
    <property type="match status" value="1"/>
</dbReference>
<keyword evidence="2" id="KW-0677">Repeat</keyword>
<proteinExistence type="predicted"/>
<dbReference type="GeneID" id="106773334"/>
<name>A0A1S3VB82_VIGRR</name>
<dbReference type="KEGG" id="vra:106773334"/>
<dbReference type="GO" id="GO:0006952">
    <property type="term" value="P:defense response"/>
    <property type="evidence" value="ECO:0007669"/>
    <property type="project" value="InterPro"/>
</dbReference>
<dbReference type="PROSITE" id="PS50104">
    <property type="entry name" value="TIR"/>
    <property type="match status" value="2"/>
</dbReference>
<dbReference type="Pfam" id="PF23282">
    <property type="entry name" value="WHD_ROQ1"/>
    <property type="match status" value="2"/>
</dbReference>
<evidence type="ECO:0000256" key="3">
    <source>
        <dbReference type="ARBA" id="ARBA00023027"/>
    </source>
</evidence>
<dbReference type="SUPFAM" id="SSF52200">
    <property type="entry name" value="Toll/Interleukin receptor TIR domain"/>
    <property type="match status" value="2"/>
</dbReference>
<dbReference type="GO" id="GO:0043531">
    <property type="term" value="F:ADP binding"/>
    <property type="evidence" value="ECO:0007669"/>
    <property type="project" value="InterPro"/>
</dbReference>
<keyword evidence="5" id="KW-1185">Reference proteome</keyword>
<dbReference type="InterPro" id="IPR000157">
    <property type="entry name" value="TIR_dom"/>
</dbReference>
<protein>
    <submittedName>
        <fullName evidence="6">Uncharacterized protein LOC106773334</fullName>
    </submittedName>
</protein>
<dbReference type="Gene3D" id="3.40.50.10140">
    <property type="entry name" value="Toll/interleukin-1 receptor homology (TIR) domain"/>
    <property type="match status" value="2"/>
</dbReference>
<evidence type="ECO:0000256" key="2">
    <source>
        <dbReference type="ARBA" id="ARBA00022737"/>
    </source>
</evidence>
<gene>
    <name evidence="6" type="primary">LOC106773334</name>
</gene>
<evidence type="ECO:0000256" key="1">
    <source>
        <dbReference type="ARBA" id="ARBA00022614"/>
    </source>
</evidence>
<dbReference type="GO" id="GO:0007165">
    <property type="term" value="P:signal transduction"/>
    <property type="evidence" value="ECO:0007669"/>
    <property type="project" value="InterPro"/>
</dbReference>
<reference evidence="5" key="1">
    <citation type="journal article" date="2014" name="Nat. Commun.">
        <title>Genome sequence of mungbean and insights into evolution within Vigna species.</title>
        <authorList>
            <person name="Kang Y.J."/>
            <person name="Kim S.K."/>
            <person name="Kim M.Y."/>
            <person name="Lestari P."/>
            <person name="Kim K.H."/>
            <person name="Ha B.K."/>
            <person name="Jun T.H."/>
            <person name="Hwang W.J."/>
            <person name="Lee T."/>
            <person name="Lee J."/>
            <person name="Shim S."/>
            <person name="Yoon M.Y."/>
            <person name="Jang Y.E."/>
            <person name="Han K.S."/>
            <person name="Taeprayoon P."/>
            <person name="Yoon N."/>
            <person name="Somta P."/>
            <person name="Tanya P."/>
            <person name="Kim K.S."/>
            <person name="Gwag J.G."/>
            <person name="Moon J.K."/>
            <person name="Lee Y.H."/>
            <person name="Park B.S."/>
            <person name="Bombarely A."/>
            <person name="Doyle J.J."/>
            <person name="Jackson S.A."/>
            <person name="Schafleitner R."/>
            <person name="Srinives P."/>
            <person name="Varshney R.K."/>
            <person name="Lee S.H."/>
        </authorList>
    </citation>
    <scope>NUCLEOTIDE SEQUENCE [LARGE SCALE GENOMIC DNA]</scope>
    <source>
        <strain evidence="5">cv. VC1973A</strain>
    </source>
</reference>
<dbReference type="SMART" id="SM00255">
    <property type="entry name" value="TIR"/>
    <property type="match status" value="2"/>
</dbReference>
<dbReference type="InterPro" id="IPR042197">
    <property type="entry name" value="Apaf_helical"/>
</dbReference>
<keyword evidence="1" id="KW-0433">Leucine-rich repeat</keyword>
<dbReference type="SUPFAM" id="SSF52058">
    <property type="entry name" value="L domain-like"/>
    <property type="match status" value="1"/>
</dbReference>
<evidence type="ECO:0000313" key="5">
    <source>
        <dbReference type="Proteomes" id="UP000087766"/>
    </source>
</evidence>
<dbReference type="Gene3D" id="1.10.8.430">
    <property type="entry name" value="Helical domain of apoptotic protease-activating factors"/>
    <property type="match status" value="2"/>
</dbReference>
<dbReference type="RefSeq" id="XP_014515520.2">
    <property type="nucleotide sequence ID" value="XM_014660034.2"/>
</dbReference>
<dbReference type="SMART" id="SM00382">
    <property type="entry name" value="AAA"/>
    <property type="match status" value="2"/>
</dbReference>
<accession>A0A1S3VB82</accession>
<feature type="domain" description="TIR" evidence="4">
    <location>
        <begin position="1383"/>
        <end position="1550"/>
    </location>
</feature>
<dbReference type="InterPro" id="IPR003593">
    <property type="entry name" value="AAA+_ATPase"/>
</dbReference>
<dbReference type="SUPFAM" id="SSF52540">
    <property type="entry name" value="P-loop containing nucleoside triphosphate hydrolases"/>
    <property type="match status" value="3"/>
</dbReference>
<organism evidence="5 6">
    <name type="scientific">Vigna radiata var. radiata</name>
    <name type="common">Mung bean</name>
    <name type="synonym">Phaseolus aureus</name>
    <dbReference type="NCBI Taxonomy" id="3916"/>
    <lineage>
        <taxon>Eukaryota</taxon>
        <taxon>Viridiplantae</taxon>
        <taxon>Streptophyta</taxon>
        <taxon>Embryophyta</taxon>
        <taxon>Tracheophyta</taxon>
        <taxon>Spermatophyta</taxon>
        <taxon>Magnoliopsida</taxon>
        <taxon>eudicotyledons</taxon>
        <taxon>Gunneridae</taxon>
        <taxon>Pentapetalae</taxon>
        <taxon>rosids</taxon>
        <taxon>fabids</taxon>
        <taxon>Fabales</taxon>
        <taxon>Fabaceae</taxon>
        <taxon>Papilionoideae</taxon>
        <taxon>50 kb inversion clade</taxon>
        <taxon>NPAAA clade</taxon>
        <taxon>indigoferoid/millettioid clade</taxon>
        <taxon>Phaseoleae</taxon>
        <taxon>Vigna</taxon>
    </lineage>
</organism>
<dbReference type="OrthoDB" id="5972504at2759"/>
<dbReference type="InterPro" id="IPR032675">
    <property type="entry name" value="LRR_dom_sf"/>
</dbReference>